<proteinExistence type="predicted"/>
<reference evidence="1 2" key="1">
    <citation type="submission" date="2024-05" db="EMBL/GenBank/DDBJ databases">
        <title>A draft genome resource for the thread blight pathogen Marasmius tenuissimus strain MS-2.</title>
        <authorList>
            <person name="Yulfo-Soto G.E."/>
            <person name="Baruah I.K."/>
            <person name="Amoako-Attah I."/>
            <person name="Bukari Y."/>
            <person name="Meinhardt L.W."/>
            <person name="Bailey B.A."/>
            <person name="Cohen S.P."/>
        </authorList>
    </citation>
    <scope>NUCLEOTIDE SEQUENCE [LARGE SCALE GENOMIC DNA]</scope>
    <source>
        <strain evidence="1 2">MS-2</strain>
    </source>
</reference>
<dbReference type="Proteomes" id="UP001437256">
    <property type="component" value="Unassembled WGS sequence"/>
</dbReference>
<sequence length="146" mass="16392">PQGVTPIVCYIVTPEEYATWQKESLTWDKKDLQLMGIIQIMTTKEVFDSIKDLSAQKAWEQLNNTYGKPTLSAIYGNLVELVSFRLTSSHPQAGIAKFKLYIKQLSEVGVVLPELIKALLLIAAIPPEWDAASSQSLHDYVRDPED</sequence>
<dbReference type="Pfam" id="PF14223">
    <property type="entry name" value="Retrotran_gag_2"/>
    <property type="match status" value="1"/>
</dbReference>
<comment type="caution">
    <text evidence="1">The sequence shown here is derived from an EMBL/GenBank/DDBJ whole genome shotgun (WGS) entry which is preliminary data.</text>
</comment>
<evidence type="ECO:0000313" key="1">
    <source>
        <dbReference type="EMBL" id="KAL0057183.1"/>
    </source>
</evidence>
<dbReference type="EMBL" id="JBBXMP010000644">
    <property type="protein sequence ID" value="KAL0057183.1"/>
    <property type="molecule type" value="Genomic_DNA"/>
</dbReference>
<organism evidence="1 2">
    <name type="scientific">Marasmius tenuissimus</name>
    <dbReference type="NCBI Taxonomy" id="585030"/>
    <lineage>
        <taxon>Eukaryota</taxon>
        <taxon>Fungi</taxon>
        <taxon>Dikarya</taxon>
        <taxon>Basidiomycota</taxon>
        <taxon>Agaricomycotina</taxon>
        <taxon>Agaricomycetes</taxon>
        <taxon>Agaricomycetidae</taxon>
        <taxon>Agaricales</taxon>
        <taxon>Marasmiineae</taxon>
        <taxon>Marasmiaceae</taxon>
        <taxon>Marasmius</taxon>
    </lineage>
</organism>
<gene>
    <name evidence="1" type="ORF">AAF712_016184</name>
</gene>
<feature type="non-terminal residue" evidence="1">
    <location>
        <position position="146"/>
    </location>
</feature>
<feature type="non-terminal residue" evidence="1">
    <location>
        <position position="1"/>
    </location>
</feature>
<evidence type="ECO:0000313" key="2">
    <source>
        <dbReference type="Proteomes" id="UP001437256"/>
    </source>
</evidence>
<protein>
    <submittedName>
        <fullName evidence="1">Uncharacterized protein</fullName>
    </submittedName>
</protein>
<name>A0ABR2Z8T8_9AGAR</name>
<keyword evidence="2" id="KW-1185">Reference proteome</keyword>
<accession>A0ABR2Z8T8</accession>